<reference evidence="1 2" key="1">
    <citation type="submission" date="2024-06" db="EMBL/GenBank/DDBJ databases">
        <title>The Natural Products Discovery Center: Release of the First 8490 Sequenced Strains for Exploring Actinobacteria Biosynthetic Diversity.</title>
        <authorList>
            <person name="Kalkreuter E."/>
            <person name="Kautsar S.A."/>
            <person name="Yang D."/>
            <person name="Bader C.D."/>
            <person name="Teijaro C.N."/>
            <person name="Fluegel L."/>
            <person name="Davis C.M."/>
            <person name="Simpson J.R."/>
            <person name="Lauterbach L."/>
            <person name="Steele A.D."/>
            <person name="Gui C."/>
            <person name="Meng S."/>
            <person name="Li G."/>
            <person name="Viehrig K."/>
            <person name="Ye F."/>
            <person name="Su P."/>
            <person name="Kiefer A.F."/>
            <person name="Nichols A."/>
            <person name="Cepeda A.J."/>
            <person name="Yan W."/>
            <person name="Fan B."/>
            <person name="Jiang Y."/>
            <person name="Adhikari A."/>
            <person name="Zheng C.-J."/>
            <person name="Schuster L."/>
            <person name="Cowan T.M."/>
            <person name="Smanski M.J."/>
            <person name="Chevrette M.G."/>
            <person name="De Carvalho L.P.S."/>
            <person name="Shen B."/>
        </authorList>
    </citation>
    <scope>NUCLEOTIDE SEQUENCE [LARGE SCALE GENOMIC DNA]</scope>
    <source>
        <strain evidence="1 2">NPDC001166</strain>
    </source>
</reference>
<organism evidence="1 2">
    <name type="scientific">Streptomyces sp. 900105245</name>
    <dbReference type="NCBI Taxonomy" id="3154379"/>
    <lineage>
        <taxon>Bacteria</taxon>
        <taxon>Bacillati</taxon>
        <taxon>Actinomycetota</taxon>
        <taxon>Actinomycetes</taxon>
        <taxon>Kitasatosporales</taxon>
        <taxon>Streptomycetaceae</taxon>
        <taxon>Streptomyces</taxon>
    </lineage>
</organism>
<comment type="caution">
    <text evidence="1">The sequence shown here is derived from an EMBL/GenBank/DDBJ whole genome shotgun (WGS) entry which is preliminary data.</text>
</comment>
<keyword evidence="2" id="KW-1185">Reference proteome</keyword>
<sequence length="150" mass="17063">MDKDNEIQEWMRGRTRRPAVRRGLYLMRRREQGNAVAIETPVSRKRRIIAYALIEAGGQVDHTMTSVRQLITRHGYDVVHELVDVNAAHTPLARPGWLEARRLVGTGFADGIAAMNREAVSVRDDQYEEELRWLGDRPALLLLVIPEAAP</sequence>
<name>A0ABV1UEJ5_9ACTN</name>
<dbReference type="RefSeq" id="WP_352064962.1">
    <property type="nucleotide sequence ID" value="NZ_JBEPAZ010000037.1"/>
</dbReference>
<evidence type="ECO:0000313" key="2">
    <source>
        <dbReference type="Proteomes" id="UP001470023"/>
    </source>
</evidence>
<accession>A0ABV1UEJ5</accession>
<dbReference type="EMBL" id="JBEPAZ010000037">
    <property type="protein sequence ID" value="MER6432123.1"/>
    <property type="molecule type" value="Genomic_DNA"/>
</dbReference>
<proteinExistence type="predicted"/>
<evidence type="ECO:0000313" key="1">
    <source>
        <dbReference type="EMBL" id="MER6432123.1"/>
    </source>
</evidence>
<dbReference type="Proteomes" id="UP001470023">
    <property type="component" value="Unassembled WGS sequence"/>
</dbReference>
<protein>
    <submittedName>
        <fullName evidence="1">Uncharacterized protein</fullName>
    </submittedName>
</protein>
<gene>
    <name evidence="1" type="ORF">ABT272_31030</name>
</gene>